<dbReference type="RefSeq" id="WP_003329208.1">
    <property type="nucleotide sequence ID" value="NZ_JJRY01000004.1"/>
</dbReference>
<sequence length="128" mass="14844">MNYFQRNPAYYHTPYGTYNYWQYPNDQYPNRQNNVDVTIFSESLGAYRQLLKDASNVLNHLADSKTFAAQVMGAAQVSNQKEVDHLIKSLGVKSDFEVSYNPDGIHLKFWAHVKGSECCKLDMAIRWR</sequence>
<proteinExistence type="predicted"/>
<evidence type="ECO:0000313" key="2">
    <source>
        <dbReference type="Proteomes" id="UP000027936"/>
    </source>
</evidence>
<dbReference type="InterPro" id="IPR058870">
    <property type="entry name" value="YuzC"/>
</dbReference>
<dbReference type="Proteomes" id="UP000027936">
    <property type="component" value="Unassembled WGS sequence"/>
</dbReference>
<dbReference type="PATRIC" id="fig|1348973.3.peg.1438"/>
<comment type="caution">
    <text evidence="1">The sequence shown here is derived from an EMBL/GenBank/DDBJ whole genome shotgun (WGS) entry which is preliminary data.</text>
</comment>
<organism evidence="1 2">
    <name type="scientific">Schinkia azotoformans MEV2011</name>
    <dbReference type="NCBI Taxonomy" id="1348973"/>
    <lineage>
        <taxon>Bacteria</taxon>
        <taxon>Bacillati</taxon>
        <taxon>Bacillota</taxon>
        <taxon>Bacilli</taxon>
        <taxon>Bacillales</taxon>
        <taxon>Bacillaceae</taxon>
        <taxon>Calidifontibacillus/Schinkia group</taxon>
        <taxon>Schinkia</taxon>
    </lineage>
</organism>
<evidence type="ECO:0000313" key="1">
    <source>
        <dbReference type="EMBL" id="KEF39085.1"/>
    </source>
</evidence>
<dbReference type="AlphaFoldDB" id="A0A072P0R5"/>
<evidence type="ECO:0008006" key="3">
    <source>
        <dbReference type="Google" id="ProtNLM"/>
    </source>
</evidence>
<gene>
    <name evidence="1" type="ORF">M670_01472</name>
</gene>
<reference evidence="1 2" key="1">
    <citation type="submission" date="2014-04" db="EMBL/GenBank/DDBJ databases">
        <title>Draft genome sequence of Bacillus azotoformans MEV2011, a (co-) denitrifying strain unable to grow in the presence of oxygen.</title>
        <authorList>
            <person name="Nielsen M."/>
            <person name="Schreiber L."/>
            <person name="Finster K."/>
            <person name="Schramm A."/>
        </authorList>
    </citation>
    <scope>NUCLEOTIDE SEQUENCE [LARGE SCALE GENOMIC DNA]</scope>
    <source>
        <strain evidence="1 2">MEV2011</strain>
    </source>
</reference>
<dbReference type="GeneID" id="89469071"/>
<dbReference type="EMBL" id="JJRY01000004">
    <property type="protein sequence ID" value="KEF39085.1"/>
    <property type="molecule type" value="Genomic_DNA"/>
</dbReference>
<accession>A0A072P0R5</accession>
<dbReference type="Pfam" id="PF26344">
    <property type="entry name" value="YuzC"/>
    <property type="match status" value="1"/>
</dbReference>
<name>A0A072P0R5_SCHAZ</name>
<protein>
    <recommendedName>
        <fullName evidence="3">Inner spore coat protein</fullName>
    </recommendedName>
</protein>